<dbReference type="Gene3D" id="3.40.50.150">
    <property type="entry name" value="Vaccinia Virus protein VP39"/>
    <property type="match status" value="2"/>
</dbReference>
<dbReference type="RefSeq" id="WP_171481874.1">
    <property type="nucleotide sequence ID" value="NZ_JABGBP010000291.1"/>
</dbReference>
<dbReference type="PANTHER" id="PTHR14911:SF13">
    <property type="entry name" value="TRNA (GUANINE(6)-N2)-METHYLTRANSFERASE THUMP3"/>
    <property type="match status" value="1"/>
</dbReference>
<dbReference type="PANTHER" id="PTHR14911">
    <property type="entry name" value="THUMP DOMAIN-CONTAINING"/>
    <property type="match status" value="1"/>
</dbReference>
<dbReference type="EMBL" id="JABGBP010000291">
    <property type="protein sequence ID" value="NOL60736.1"/>
    <property type="molecule type" value="Genomic_DNA"/>
</dbReference>
<feature type="domain" description="DNA methylase N-4/N-6" evidence="5">
    <location>
        <begin position="25"/>
        <end position="121"/>
    </location>
</feature>
<keyword evidence="4" id="KW-0680">Restriction system</keyword>
<evidence type="ECO:0000256" key="2">
    <source>
        <dbReference type="ARBA" id="ARBA00022679"/>
    </source>
</evidence>
<gene>
    <name evidence="6" type="ORF">HLB00_07835</name>
</gene>
<dbReference type="GO" id="GO:0015667">
    <property type="term" value="F:site-specific DNA-methyltransferase (cytosine-N4-specific) activity"/>
    <property type="evidence" value="ECO:0007669"/>
    <property type="project" value="UniProtKB-EC"/>
</dbReference>
<comment type="caution">
    <text evidence="6">The sequence shown here is derived from an EMBL/GenBank/DDBJ whole genome shotgun (WGS) entry which is preliminary data.</text>
</comment>
<dbReference type="PRINTS" id="PR00508">
    <property type="entry name" value="S21N4MTFRASE"/>
</dbReference>
<evidence type="ECO:0000256" key="3">
    <source>
        <dbReference type="ARBA" id="ARBA00022691"/>
    </source>
</evidence>
<evidence type="ECO:0000256" key="4">
    <source>
        <dbReference type="RuleBase" id="RU362026"/>
    </source>
</evidence>
<dbReference type="GO" id="GO:0016423">
    <property type="term" value="F:tRNA (guanine) methyltransferase activity"/>
    <property type="evidence" value="ECO:0007669"/>
    <property type="project" value="TreeGrafter"/>
</dbReference>
<comment type="similarity">
    <text evidence="4">Belongs to the N(4)/N(6)-methyltransferase family.</text>
</comment>
<dbReference type="SUPFAM" id="SSF53335">
    <property type="entry name" value="S-adenosyl-L-methionine-dependent methyltransferases"/>
    <property type="match status" value="2"/>
</dbReference>
<dbReference type="GO" id="GO:0009307">
    <property type="term" value="P:DNA restriction-modification system"/>
    <property type="evidence" value="ECO:0007669"/>
    <property type="project" value="UniProtKB-KW"/>
</dbReference>
<dbReference type="GO" id="GO:0003677">
    <property type="term" value="F:DNA binding"/>
    <property type="evidence" value="ECO:0007669"/>
    <property type="project" value="InterPro"/>
</dbReference>
<dbReference type="Proteomes" id="UP000546917">
    <property type="component" value="Unassembled WGS sequence"/>
</dbReference>
<dbReference type="EC" id="2.1.1.113" evidence="4"/>
<evidence type="ECO:0000259" key="5">
    <source>
        <dbReference type="Pfam" id="PF01555"/>
    </source>
</evidence>
<dbReference type="InterPro" id="IPR029063">
    <property type="entry name" value="SAM-dependent_MTases_sf"/>
</dbReference>
<dbReference type="GO" id="GO:0030488">
    <property type="term" value="P:tRNA methylation"/>
    <property type="evidence" value="ECO:0007669"/>
    <property type="project" value="TreeGrafter"/>
</dbReference>
<organism evidence="6 7">
    <name type="scientific">Ferroplasma acidiphilum</name>
    <dbReference type="NCBI Taxonomy" id="74969"/>
    <lineage>
        <taxon>Archaea</taxon>
        <taxon>Methanobacteriati</taxon>
        <taxon>Thermoplasmatota</taxon>
        <taxon>Thermoplasmata</taxon>
        <taxon>Thermoplasmatales</taxon>
        <taxon>Ferroplasmaceae</taxon>
        <taxon>Ferroplasma</taxon>
    </lineage>
</organism>
<evidence type="ECO:0000313" key="7">
    <source>
        <dbReference type="Proteomes" id="UP000546917"/>
    </source>
</evidence>
<dbReference type="AlphaFoldDB" id="A0A7K4FNZ6"/>
<reference evidence="6 7" key="1">
    <citation type="submission" date="2020-05" db="EMBL/GenBank/DDBJ databases">
        <authorList>
            <person name="Zhang R."/>
        </authorList>
    </citation>
    <scope>NUCLEOTIDE SEQUENCE [LARGE SCALE GENOMIC DNA]</scope>
    <source>
        <strain evidence="6 7">DSM 28986</strain>
    </source>
</reference>
<keyword evidence="3 4" id="KW-0949">S-adenosyl-L-methionine</keyword>
<dbReference type="GO" id="GO:0008170">
    <property type="term" value="F:N-methyltransferase activity"/>
    <property type="evidence" value="ECO:0007669"/>
    <property type="project" value="InterPro"/>
</dbReference>
<dbReference type="CDD" id="cd02440">
    <property type="entry name" value="AdoMet_MTases"/>
    <property type="match status" value="1"/>
</dbReference>
<keyword evidence="1 4" id="KW-0489">Methyltransferase</keyword>
<dbReference type="InterPro" id="IPR001091">
    <property type="entry name" value="RM_Methyltransferase"/>
</dbReference>
<comment type="catalytic activity">
    <reaction evidence="4">
        <text>a 2'-deoxycytidine in DNA + S-adenosyl-L-methionine = an N(4)-methyl-2'-deoxycytidine in DNA + S-adenosyl-L-homocysteine + H(+)</text>
        <dbReference type="Rhea" id="RHEA:16857"/>
        <dbReference type="Rhea" id="RHEA-COMP:11369"/>
        <dbReference type="Rhea" id="RHEA-COMP:13674"/>
        <dbReference type="ChEBI" id="CHEBI:15378"/>
        <dbReference type="ChEBI" id="CHEBI:57856"/>
        <dbReference type="ChEBI" id="CHEBI:59789"/>
        <dbReference type="ChEBI" id="CHEBI:85452"/>
        <dbReference type="ChEBI" id="CHEBI:137933"/>
        <dbReference type="EC" id="2.1.1.113"/>
    </reaction>
</comment>
<keyword evidence="2" id="KW-0808">Transferase</keyword>
<evidence type="ECO:0000256" key="1">
    <source>
        <dbReference type="ARBA" id="ARBA00022603"/>
    </source>
</evidence>
<proteinExistence type="inferred from homology"/>
<dbReference type="InterPro" id="IPR002941">
    <property type="entry name" value="DNA_methylase_N4/N6"/>
</dbReference>
<protein>
    <recommendedName>
        <fullName evidence="4">Type II methyltransferase</fullName>
        <ecNumber evidence="4">2.1.1.113</ecNumber>
    </recommendedName>
    <alternativeName>
        <fullName evidence="4">N-4 cytosine-specific methyltransferase</fullName>
    </alternativeName>
</protein>
<accession>A0A7K4FNZ6</accession>
<name>A0A7K4FNZ6_9ARCH</name>
<dbReference type="Pfam" id="PF01555">
    <property type="entry name" value="N6_N4_Mtase"/>
    <property type="match status" value="2"/>
</dbReference>
<feature type="domain" description="DNA methylase N-4/N-6" evidence="5">
    <location>
        <begin position="158"/>
        <end position="277"/>
    </location>
</feature>
<sequence>MKRITLDDYNNYKKLNDTVTIEDNKIKIGEKNIIETLEPENFPLEIDNVWSFPERGKWCTHYLNARYRGNYAPQLPRNIILRYSKENDLILDPFSGSGTTLIEAKLLKRHGIGVDINLGSAMIAMDRLDFNNSEHNLIEPEIYNGDARNLNEIDDESIDLIMTHPPYTNIIKYSKNDIIKDDLSSIDSLEEYYNEFKKVINEMYRTLKKGKYCVILIGDTRKKGYQIPISFTVMQLFLKEGFVLKEDIIKVQHNTKTWHYWESLSVKNNFLLLAYEHLFVFKKL</sequence>
<evidence type="ECO:0000313" key="6">
    <source>
        <dbReference type="EMBL" id="NOL60736.1"/>
    </source>
</evidence>